<dbReference type="SUPFAM" id="SSF53756">
    <property type="entry name" value="UDP-Glycosyltransferase/glycogen phosphorylase"/>
    <property type="match status" value="1"/>
</dbReference>
<evidence type="ECO:0000313" key="4">
    <source>
        <dbReference type="Proteomes" id="UP000192610"/>
    </source>
</evidence>
<dbReference type="Gene3D" id="3.40.50.2000">
    <property type="entry name" value="Glycogen Phosphorylase B"/>
    <property type="match status" value="2"/>
</dbReference>
<name>A0A1V9EML0_9BACT</name>
<evidence type="ECO:0000259" key="1">
    <source>
        <dbReference type="Pfam" id="PF00534"/>
    </source>
</evidence>
<dbReference type="GO" id="GO:0016757">
    <property type="term" value="F:glycosyltransferase activity"/>
    <property type="evidence" value="ECO:0007669"/>
    <property type="project" value="InterPro"/>
</dbReference>
<protein>
    <submittedName>
        <fullName evidence="3">Glycosyltransferase</fullName>
    </submittedName>
</protein>
<organism evidence="3 4">
    <name type="scientific">Niastella yeongjuensis</name>
    <dbReference type="NCBI Taxonomy" id="354355"/>
    <lineage>
        <taxon>Bacteria</taxon>
        <taxon>Pseudomonadati</taxon>
        <taxon>Bacteroidota</taxon>
        <taxon>Chitinophagia</taxon>
        <taxon>Chitinophagales</taxon>
        <taxon>Chitinophagaceae</taxon>
        <taxon>Niastella</taxon>
    </lineage>
</organism>
<keyword evidence="4" id="KW-1185">Reference proteome</keyword>
<dbReference type="Pfam" id="PF13439">
    <property type="entry name" value="Glyco_transf_4"/>
    <property type="match status" value="1"/>
</dbReference>
<dbReference type="InterPro" id="IPR001296">
    <property type="entry name" value="Glyco_trans_1"/>
</dbReference>
<keyword evidence="3" id="KW-0808">Transferase</keyword>
<feature type="domain" description="Glycosyl transferase family 1" evidence="1">
    <location>
        <begin position="215"/>
        <end position="366"/>
    </location>
</feature>
<dbReference type="STRING" id="354355.SAMN05660816_01541"/>
<dbReference type="OrthoDB" id="9811239at2"/>
<dbReference type="Pfam" id="PF00534">
    <property type="entry name" value="Glycos_transf_1"/>
    <property type="match status" value="1"/>
</dbReference>
<evidence type="ECO:0000259" key="2">
    <source>
        <dbReference type="Pfam" id="PF13439"/>
    </source>
</evidence>
<dbReference type="PANTHER" id="PTHR12526">
    <property type="entry name" value="GLYCOSYLTRANSFERASE"/>
    <property type="match status" value="1"/>
</dbReference>
<feature type="domain" description="Glycosyltransferase subfamily 4-like N-terminal" evidence="2">
    <location>
        <begin position="40"/>
        <end position="206"/>
    </location>
</feature>
<dbReference type="CDD" id="cd03801">
    <property type="entry name" value="GT4_PimA-like"/>
    <property type="match status" value="1"/>
</dbReference>
<dbReference type="InterPro" id="IPR028098">
    <property type="entry name" value="Glyco_trans_4-like_N"/>
</dbReference>
<comment type="caution">
    <text evidence="3">The sequence shown here is derived from an EMBL/GenBank/DDBJ whole genome shotgun (WGS) entry which is preliminary data.</text>
</comment>
<gene>
    <name evidence="3" type="ORF">A4H97_07585</name>
</gene>
<dbReference type="AlphaFoldDB" id="A0A1V9EML0"/>
<evidence type="ECO:0000313" key="3">
    <source>
        <dbReference type="EMBL" id="OQP47356.1"/>
    </source>
</evidence>
<reference evidence="4" key="1">
    <citation type="submission" date="2016-04" db="EMBL/GenBank/DDBJ databases">
        <authorList>
            <person name="Chen L."/>
            <person name="Zhuang W."/>
            <person name="Wang G."/>
        </authorList>
    </citation>
    <scope>NUCLEOTIDE SEQUENCE [LARGE SCALE GENOMIC DNA]</scope>
    <source>
        <strain evidence="4">17621</strain>
    </source>
</reference>
<sequence>MHSDTITGTDFRNVTVAVDNDAPTRMSKKVLFVIDTLQTGGAEQSLFANAIRFKNMQPVVCHLYAGDLLKQKFTAHNIPVYSVGLKKKYGFTEAYKQLKAVVQKEQPDIIVAYLTRSELIARLVARFSHIPVIGTFVSELYSDTYNTALSVKAKMAVSFFKWANKTTARFCKGFVANSAEVKRSNAKALGIALNKIEVINRGRDSDLFRFHVPLVQPGKPLRFLNVGRLVPVKGQRDLILAFNEFLSACPNAVLHIAGEGPARESLSALIDELGLQNKVVLLGSREIPTLINEYDCFVFPSHSEGFSGAIVEAMFAGLPVLASDIAVNKEVITHLETGYFFEKGSVESIKQALLWFKDNVAVANAFAVKANEHARQNFELEKIAGKLENYLLNMIIVKN</sequence>
<dbReference type="EMBL" id="LVXG01000023">
    <property type="protein sequence ID" value="OQP47356.1"/>
    <property type="molecule type" value="Genomic_DNA"/>
</dbReference>
<dbReference type="Proteomes" id="UP000192610">
    <property type="component" value="Unassembled WGS sequence"/>
</dbReference>
<accession>A0A1V9EML0</accession>
<proteinExistence type="predicted"/>
<dbReference type="RefSeq" id="WP_081201469.1">
    <property type="nucleotide sequence ID" value="NZ_FOCZ01000002.1"/>
</dbReference>